<keyword evidence="4" id="KW-0732">Signal</keyword>
<reference evidence="11 12" key="1">
    <citation type="submission" date="2020-03" db="EMBL/GenBank/DDBJ databases">
        <title>Dissostichus mawsoni Genome sequencing and assembly.</title>
        <authorList>
            <person name="Park H."/>
        </authorList>
    </citation>
    <scope>NUCLEOTIDE SEQUENCE [LARGE SCALE GENOMIC DNA]</scope>
    <source>
        <strain evidence="11">DM0001</strain>
        <tissue evidence="11">Muscle</tissue>
    </source>
</reference>
<dbReference type="PANTHER" id="PTHR25466">
    <property type="entry name" value="T-LYMPHOCYTE ACTIVATION ANTIGEN"/>
    <property type="match status" value="1"/>
</dbReference>
<keyword evidence="10" id="KW-0393">Immunoglobulin domain</keyword>
<evidence type="ECO:0000256" key="1">
    <source>
        <dbReference type="ARBA" id="ARBA00004251"/>
    </source>
</evidence>
<evidence type="ECO:0000313" key="11">
    <source>
        <dbReference type="EMBL" id="KAF3834378.1"/>
    </source>
</evidence>
<evidence type="ECO:0000313" key="12">
    <source>
        <dbReference type="Proteomes" id="UP000518266"/>
    </source>
</evidence>
<comment type="caution">
    <text evidence="11">The sequence shown here is derived from an EMBL/GenBank/DDBJ whole genome shotgun (WGS) entry which is preliminary data.</text>
</comment>
<evidence type="ECO:0000256" key="5">
    <source>
        <dbReference type="ARBA" id="ARBA00022989"/>
    </source>
</evidence>
<comment type="subcellular location">
    <subcellularLocation>
        <location evidence="1">Cell membrane</location>
        <topology evidence="1">Single-pass type I membrane protein</topology>
    </subcellularLocation>
</comment>
<dbReference type="Gene3D" id="2.60.40.10">
    <property type="entry name" value="Immunoglobulins"/>
    <property type="match status" value="1"/>
</dbReference>
<dbReference type="GO" id="GO:0071222">
    <property type="term" value="P:cellular response to lipopolysaccharide"/>
    <property type="evidence" value="ECO:0007669"/>
    <property type="project" value="TreeGrafter"/>
</dbReference>
<dbReference type="PANTHER" id="PTHR25466:SF11">
    <property type="entry name" value="GALECTIN 17-RELATED"/>
    <property type="match status" value="1"/>
</dbReference>
<gene>
    <name evidence="11" type="ORF">F7725_025582</name>
</gene>
<dbReference type="AlphaFoldDB" id="A0A7J5XDM8"/>
<evidence type="ECO:0000256" key="4">
    <source>
        <dbReference type="ARBA" id="ARBA00022729"/>
    </source>
</evidence>
<protein>
    <submittedName>
        <fullName evidence="11">Uncharacterized protein</fullName>
    </submittedName>
</protein>
<dbReference type="EMBL" id="JAAKFY010000026">
    <property type="protein sequence ID" value="KAF3834378.1"/>
    <property type="molecule type" value="Genomic_DNA"/>
</dbReference>
<keyword evidence="6" id="KW-0472">Membrane</keyword>
<keyword evidence="8" id="KW-0675">Receptor</keyword>
<keyword evidence="9" id="KW-0325">Glycoprotein</keyword>
<dbReference type="OrthoDB" id="8951452at2759"/>
<keyword evidence="2" id="KW-1003">Cell membrane</keyword>
<dbReference type="GO" id="GO:0042130">
    <property type="term" value="P:negative regulation of T cell proliferation"/>
    <property type="evidence" value="ECO:0007669"/>
    <property type="project" value="TreeGrafter"/>
</dbReference>
<dbReference type="GO" id="GO:0031295">
    <property type="term" value="P:T cell costimulation"/>
    <property type="evidence" value="ECO:0007669"/>
    <property type="project" value="TreeGrafter"/>
</dbReference>
<evidence type="ECO:0000256" key="2">
    <source>
        <dbReference type="ARBA" id="ARBA00022475"/>
    </source>
</evidence>
<dbReference type="GO" id="GO:0007166">
    <property type="term" value="P:cell surface receptor signaling pathway"/>
    <property type="evidence" value="ECO:0007669"/>
    <property type="project" value="TreeGrafter"/>
</dbReference>
<proteinExistence type="predicted"/>
<name>A0A7J5XDM8_DISMA</name>
<organism evidence="11 12">
    <name type="scientific">Dissostichus mawsoni</name>
    <name type="common">Antarctic cod</name>
    <dbReference type="NCBI Taxonomy" id="36200"/>
    <lineage>
        <taxon>Eukaryota</taxon>
        <taxon>Metazoa</taxon>
        <taxon>Chordata</taxon>
        <taxon>Craniata</taxon>
        <taxon>Vertebrata</taxon>
        <taxon>Euteleostomi</taxon>
        <taxon>Actinopterygii</taxon>
        <taxon>Neopterygii</taxon>
        <taxon>Teleostei</taxon>
        <taxon>Neoteleostei</taxon>
        <taxon>Acanthomorphata</taxon>
        <taxon>Eupercaria</taxon>
        <taxon>Perciformes</taxon>
        <taxon>Notothenioidei</taxon>
        <taxon>Nototheniidae</taxon>
        <taxon>Dissostichus</taxon>
    </lineage>
</organism>
<evidence type="ECO:0000256" key="9">
    <source>
        <dbReference type="ARBA" id="ARBA00023180"/>
    </source>
</evidence>
<dbReference type="InterPro" id="IPR036179">
    <property type="entry name" value="Ig-like_dom_sf"/>
</dbReference>
<accession>A0A7J5XDM8</accession>
<sequence>MHPSVNTSSSGAASRAEIKPGVLLLCLEDVQSQRAALHFPLVPKRLTAALKDTVGNQAVLPCSWKQRLGEVAPSACYIQWNSPADTVFELQGEKKWQAEEFQGRMEVPEEKLKSGDCSLVISDVQIGDTGRYESFMVVDGVRSAKTKVFIQNYESILSRVPGEDLVLDLYTQHSVKVVFQGRNSSEWSVVWMRGEEDSERMEQDVANEQLTIKNLKSSDEGMYKVMDEQGLGVSTVLLSVNEDSKAFKLAQTMDNRVVQVDELRADGQAPEAGLVQTLWKPASASFTKAIIPPKGGDRISSINSWRDSGSHSFSKCEHLERFDS</sequence>
<dbReference type="InterPro" id="IPR013783">
    <property type="entry name" value="Ig-like_fold"/>
</dbReference>
<keyword evidence="7" id="KW-1015">Disulfide bond</keyword>
<dbReference type="GO" id="GO:0042102">
    <property type="term" value="P:positive regulation of T cell proliferation"/>
    <property type="evidence" value="ECO:0007669"/>
    <property type="project" value="TreeGrafter"/>
</dbReference>
<evidence type="ECO:0000256" key="3">
    <source>
        <dbReference type="ARBA" id="ARBA00022692"/>
    </source>
</evidence>
<dbReference type="GO" id="GO:0006955">
    <property type="term" value="P:immune response"/>
    <property type="evidence" value="ECO:0007669"/>
    <property type="project" value="TreeGrafter"/>
</dbReference>
<dbReference type="InterPro" id="IPR051713">
    <property type="entry name" value="T-cell_Activation_Regulation"/>
</dbReference>
<keyword evidence="3" id="KW-0812">Transmembrane</keyword>
<keyword evidence="5" id="KW-1133">Transmembrane helix</keyword>
<evidence type="ECO:0000256" key="8">
    <source>
        <dbReference type="ARBA" id="ARBA00023170"/>
    </source>
</evidence>
<dbReference type="Proteomes" id="UP000518266">
    <property type="component" value="Unassembled WGS sequence"/>
</dbReference>
<dbReference type="SUPFAM" id="SSF48726">
    <property type="entry name" value="Immunoglobulin"/>
    <property type="match status" value="2"/>
</dbReference>
<dbReference type="GO" id="GO:0009897">
    <property type="term" value="C:external side of plasma membrane"/>
    <property type="evidence" value="ECO:0007669"/>
    <property type="project" value="TreeGrafter"/>
</dbReference>
<evidence type="ECO:0000256" key="6">
    <source>
        <dbReference type="ARBA" id="ARBA00023136"/>
    </source>
</evidence>
<keyword evidence="12" id="KW-1185">Reference proteome</keyword>
<evidence type="ECO:0000256" key="10">
    <source>
        <dbReference type="ARBA" id="ARBA00023319"/>
    </source>
</evidence>
<evidence type="ECO:0000256" key="7">
    <source>
        <dbReference type="ARBA" id="ARBA00023157"/>
    </source>
</evidence>